<proteinExistence type="predicted"/>
<dbReference type="EnsemblMetazoa" id="XM_017118706.2">
    <property type="protein sequence ID" value="XP_016974195.1"/>
    <property type="gene ID" value="LOC108040971"/>
</dbReference>
<reference evidence="4" key="2">
    <citation type="submission" date="2025-04" db="UniProtKB">
        <authorList>
            <consortium name="RefSeq"/>
        </authorList>
    </citation>
    <scope>IDENTIFICATION</scope>
</reference>
<protein>
    <submittedName>
        <fullName evidence="4">Uncharacterized protein LOC108040971</fullName>
    </submittedName>
</protein>
<sequence>MISSMLDTPIASIYDMMVERHLKLRRESELKEAGKGTSKLTRRLKEERSIAEEKKAPIKSKSNQMKMPSLYRRECDSPPPANAITAAHLTKKQTALMVQPPSEKEVIKKLVEKISKGRVRSKPESSDPKSSKTKLVVSGRRRKMVAQRSLSSKQKLAKSNSSQMKSLPLSPRNEERGPKDVKPQAKTPKMKTSKTSEKKTRLQVHSSKVLDPSGKATGSRTNRWRV</sequence>
<keyword evidence="3" id="KW-1185">Reference proteome</keyword>
<feature type="region of interest" description="Disordered" evidence="1">
    <location>
        <begin position="116"/>
        <end position="226"/>
    </location>
</feature>
<organism evidence="4">
    <name type="scientific">Drosophila rhopaloa</name>
    <name type="common">Fruit fly</name>
    <dbReference type="NCBI Taxonomy" id="1041015"/>
    <lineage>
        <taxon>Eukaryota</taxon>
        <taxon>Metazoa</taxon>
        <taxon>Ecdysozoa</taxon>
        <taxon>Arthropoda</taxon>
        <taxon>Hexapoda</taxon>
        <taxon>Insecta</taxon>
        <taxon>Pterygota</taxon>
        <taxon>Neoptera</taxon>
        <taxon>Endopterygota</taxon>
        <taxon>Diptera</taxon>
        <taxon>Brachycera</taxon>
        <taxon>Muscomorpha</taxon>
        <taxon>Ephydroidea</taxon>
        <taxon>Drosophilidae</taxon>
        <taxon>Drosophila</taxon>
        <taxon>Sophophora</taxon>
    </lineage>
</organism>
<feature type="compositionally biased region" description="Basic and acidic residues" evidence="1">
    <location>
        <begin position="43"/>
        <end position="56"/>
    </location>
</feature>
<feature type="compositionally biased region" description="Basic and acidic residues" evidence="1">
    <location>
        <begin position="116"/>
        <end position="130"/>
    </location>
</feature>
<evidence type="ECO:0000313" key="2">
    <source>
        <dbReference type="EnsemblMetazoa" id="XP_016974195.1"/>
    </source>
</evidence>
<feature type="region of interest" description="Disordered" evidence="1">
    <location>
        <begin position="29"/>
        <end position="79"/>
    </location>
</feature>
<dbReference type="OMA" id="YDMLMKR"/>
<evidence type="ECO:0000313" key="3">
    <source>
        <dbReference type="Proteomes" id="UP001652680"/>
    </source>
</evidence>
<dbReference type="RefSeq" id="XP_016974195.1">
    <property type="nucleotide sequence ID" value="XM_017118706.1"/>
</dbReference>
<evidence type="ECO:0000256" key="1">
    <source>
        <dbReference type="SAM" id="MobiDB-lite"/>
    </source>
</evidence>
<feature type="compositionally biased region" description="Polar residues" evidence="1">
    <location>
        <begin position="216"/>
        <end position="226"/>
    </location>
</feature>
<gene>
    <name evidence="4" type="primary">LOC108040971</name>
    <name evidence="2" type="synonym">108040971</name>
</gene>
<accession>A0A6P4E860</accession>
<name>A0A6P4E860_DRORH</name>
<evidence type="ECO:0000313" key="4">
    <source>
        <dbReference type="RefSeq" id="XP_016974195.1"/>
    </source>
</evidence>
<reference evidence="2" key="3">
    <citation type="submission" date="2025-05" db="UniProtKB">
        <authorList>
            <consortium name="EnsemblMetazoa"/>
        </authorList>
    </citation>
    <scope>IDENTIFICATION</scope>
</reference>
<dbReference type="OrthoDB" id="7872207at2759"/>
<dbReference type="GeneID" id="108040971"/>
<dbReference type="AlphaFoldDB" id="A0A6P4E860"/>
<dbReference type="Proteomes" id="UP001652680">
    <property type="component" value="Unassembled WGS sequence"/>
</dbReference>
<reference evidence="3" key="1">
    <citation type="journal article" date="2021" name="Elife">
        <title>Highly contiguous assemblies of 101 drosophilid genomes.</title>
        <authorList>
            <person name="Kim B.Y."/>
            <person name="Wang J.R."/>
            <person name="Miller D.E."/>
            <person name="Barmina O."/>
            <person name="Delaney E."/>
            <person name="Thompson A."/>
            <person name="Comeault A.A."/>
            <person name="Peede D."/>
            <person name="D'Agostino E.R."/>
            <person name="Pelaez J."/>
            <person name="Aguilar J.M."/>
            <person name="Haji D."/>
            <person name="Matsunaga T."/>
            <person name="Armstrong E.E."/>
            <person name="Zych M."/>
            <person name="Ogawa Y."/>
            <person name="Stamenkovic-Radak M."/>
            <person name="Jelic M."/>
            <person name="Veselinovic M.S."/>
            <person name="Tanaskovic M."/>
            <person name="Eric P."/>
            <person name="Gao J.J."/>
            <person name="Katoh T.K."/>
            <person name="Toda M.J."/>
            <person name="Watabe H."/>
            <person name="Watada M."/>
            <person name="Davis J.S."/>
            <person name="Moyle L.C."/>
            <person name="Manoli G."/>
            <person name="Bertolini E."/>
            <person name="Kostal V."/>
            <person name="Hawley R.S."/>
            <person name="Takahashi A."/>
            <person name="Jones C.D."/>
            <person name="Price D.K."/>
            <person name="Whiteman N."/>
            <person name="Kopp A."/>
            <person name="Matute D.R."/>
            <person name="Petrov D.A."/>
        </authorList>
    </citation>
    <scope>NUCLEOTIDE SEQUENCE [LARGE SCALE GENOMIC DNA]</scope>
</reference>
<feature type="compositionally biased region" description="Polar residues" evidence="1">
    <location>
        <begin position="148"/>
        <end position="165"/>
    </location>
</feature>
<feature type="compositionally biased region" description="Basic and acidic residues" evidence="1">
    <location>
        <begin position="172"/>
        <end position="183"/>
    </location>
</feature>